<name>A0A1H8WPR0_9EURY</name>
<feature type="transmembrane region" description="Helical" evidence="6">
    <location>
        <begin position="335"/>
        <end position="359"/>
    </location>
</feature>
<keyword evidence="3 6" id="KW-0812">Transmembrane</keyword>
<dbReference type="InterPro" id="IPR050833">
    <property type="entry name" value="Poly_Biosynth_Transport"/>
</dbReference>
<keyword evidence="8" id="KW-1185">Reference proteome</keyword>
<gene>
    <name evidence="7" type="ORF">SAMN04487948_13611</name>
</gene>
<proteinExistence type="predicted"/>
<dbReference type="AlphaFoldDB" id="A0A1H8WPR0"/>
<feature type="transmembrane region" description="Helical" evidence="6">
    <location>
        <begin position="263"/>
        <end position="286"/>
    </location>
</feature>
<keyword evidence="4 6" id="KW-1133">Transmembrane helix</keyword>
<dbReference type="EMBL" id="FODV01000036">
    <property type="protein sequence ID" value="SEP29483.1"/>
    <property type="molecule type" value="Genomic_DNA"/>
</dbReference>
<feature type="transmembrane region" description="Helical" evidence="6">
    <location>
        <begin position="430"/>
        <end position="448"/>
    </location>
</feature>
<feature type="transmembrane region" description="Helical" evidence="6">
    <location>
        <begin position="162"/>
        <end position="180"/>
    </location>
</feature>
<organism evidence="7 8">
    <name type="scientific">Halogranum amylolyticum</name>
    <dbReference type="NCBI Taxonomy" id="660520"/>
    <lineage>
        <taxon>Archaea</taxon>
        <taxon>Methanobacteriati</taxon>
        <taxon>Methanobacteriota</taxon>
        <taxon>Stenosarchaea group</taxon>
        <taxon>Halobacteria</taxon>
        <taxon>Halobacteriales</taxon>
        <taxon>Haloferacaceae</taxon>
    </lineage>
</organism>
<dbReference type="InterPro" id="IPR002797">
    <property type="entry name" value="Polysacc_synth"/>
</dbReference>
<feature type="transmembrane region" description="Helical" evidence="6">
    <location>
        <begin position="122"/>
        <end position="142"/>
    </location>
</feature>
<dbReference type="PANTHER" id="PTHR30250:SF27">
    <property type="entry name" value="POLYSACCHARIDE BIOSYNTHESIS PROTEIN"/>
    <property type="match status" value="1"/>
</dbReference>
<reference evidence="8" key="1">
    <citation type="submission" date="2016-10" db="EMBL/GenBank/DDBJ databases">
        <authorList>
            <person name="Varghese N."/>
            <person name="Submissions S."/>
        </authorList>
    </citation>
    <scope>NUCLEOTIDE SEQUENCE [LARGE SCALE GENOMIC DNA]</scope>
    <source>
        <strain evidence="8">CGMCC 1.10121</strain>
    </source>
</reference>
<evidence type="ECO:0000313" key="8">
    <source>
        <dbReference type="Proteomes" id="UP000199126"/>
    </source>
</evidence>
<feature type="transmembrane region" description="Helical" evidence="6">
    <location>
        <begin position="46"/>
        <end position="67"/>
    </location>
</feature>
<sequence length="511" mass="55615">MSDKSEHKLWSLFTSGGILFVGLVFQLGLGFLARMLIARFLGKVDYGAVALGYTLLLSVSIIVLAGLDTGIGRYLPRFDEPEKRRGVLVSAFQIVVPLSIVAGVAVTAFADPIATHLFNDSQLTPIIRVFGLTVPLTSFVRLTVGSIQGMQSSLPRVYIQNITLPLARFGLIAVALLLGFRAVGMAWAYAGAYVIATGLCLYYLVRHTPLLDDVRPASMHTELLTFSAPIMITATMVMIFQNIDTFMLGALSTTGDVGIYNVVYPIATLHTVTLTAFGFLFMPVISEFHSNGNYDEMSDMYELVSKWVFFATLPLFLVVASFPEVVIRYTFGPEYVSGALALILLAVGFFIHSVSGLSGKTLTSIGRTRTIMYDNILVATVNIGLNFLLIERYSFVGAALATTAGYVVMDGLYLLQLYRSTGMHPLRRELLGPGIAAIGLWGLLYVGAQSVVDISLITLFGTGVVFIIAYPLLILRFGGVERQDIQLLNTLEDRVGINLEGIRAIAKRLVS</sequence>
<keyword evidence="5 6" id="KW-0472">Membrane</keyword>
<accession>A0A1H8WPR0</accession>
<evidence type="ECO:0000256" key="3">
    <source>
        <dbReference type="ARBA" id="ARBA00022692"/>
    </source>
</evidence>
<dbReference type="CDD" id="cd13128">
    <property type="entry name" value="MATE_Wzx_like"/>
    <property type="match status" value="1"/>
</dbReference>
<feature type="transmembrane region" description="Helical" evidence="6">
    <location>
        <begin position="307"/>
        <end position="329"/>
    </location>
</feature>
<protein>
    <submittedName>
        <fullName evidence="7">Membrane protein involved in the export of O-antigen and teichoic acid</fullName>
    </submittedName>
</protein>
<feature type="transmembrane region" description="Helical" evidence="6">
    <location>
        <begin position="395"/>
        <end position="418"/>
    </location>
</feature>
<evidence type="ECO:0000313" key="7">
    <source>
        <dbReference type="EMBL" id="SEP29483.1"/>
    </source>
</evidence>
<evidence type="ECO:0000256" key="6">
    <source>
        <dbReference type="SAM" id="Phobius"/>
    </source>
</evidence>
<evidence type="ECO:0000256" key="4">
    <source>
        <dbReference type="ARBA" id="ARBA00022989"/>
    </source>
</evidence>
<feature type="transmembrane region" description="Helical" evidence="6">
    <location>
        <begin position="454"/>
        <end position="475"/>
    </location>
</feature>
<dbReference type="Proteomes" id="UP000199126">
    <property type="component" value="Unassembled WGS sequence"/>
</dbReference>
<evidence type="ECO:0000256" key="5">
    <source>
        <dbReference type="ARBA" id="ARBA00023136"/>
    </source>
</evidence>
<feature type="transmembrane region" description="Helical" evidence="6">
    <location>
        <begin position="87"/>
        <end position="110"/>
    </location>
</feature>
<dbReference type="Pfam" id="PF01943">
    <property type="entry name" value="Polysacc_synt"/>
    <property type="match status" value="1"/>
</dbReference>
<feature type="transmembrane region" description="Helical" evidence="6">
    <location>
        <begin position="186"/>
        <end position="205"/>
    </location>
</feature>
<feature type="transmembrane region" description="Helical" evidence="6">
    <location>
        <begin position="371"/>
        <end position="389"/>
    </location>
</feature>
<dbReference type="GO" id="GO:0005886">
    <property type="term" value="C:plasma membrane"/>
    <property type="evidence" value="ECO:0007669"/>
    <property type="project" value="UniProtKB-SubCell"/>
</dbReference>
<evidence type="ECO:0000256" key="2">
    <source>
        <dbReference type="ARBA" id="ARBA00022475"/>
    </source>
</evidence>
<comment type="subcellular location">
    <subcellularLocation>
        <location evidence="1">Cell membrane</location>
        <topology evidence="1">Multi-pass membrane protein</topology>
    </subcellularLocation>
</comment>
<keyword evidence="2" id="KW-1003">Cell membrane</keyword>
<feature type="transmembrane region" description="Helical" evidence="6">
    <location>
        <begin position="226"/>
        <end position="243"/>
    </location>
</feature>
<dbReference type="RefSeq" id="WP_089828008.1">
    <property type="nucleotide sequence ID" value="NZ_FODV01000036.1"/>
</dbReference>
<dbReference type="OrthoDB" id="19148at2157"/>
<evidence type="ECO:0000256" key="1">
    <source>
        <dbReference type="ARBA" id="ARBA00004651"/>
    </source>
</evidence>
<dbReference type="PANTHER" id="PTHR30250">
    <property type="entry name" value="PST FAMILY PREDICTED COLANIC ACID TRANSPORTER"/>
    <property type="match status" value="1"/>
</dbReference>
<feature type="transmembrane region" description="Helical" evidence="6">
    <location>
        <begin position="12"/>
        <end position="34"/>
    </location>
</feature>